<reference evidence="1 2" key="1">
    <citation type="submission" date="2017-07" db="EMBL/GenBank/DDBJ databases">
        <authorList>
            <person name="Talla V."/>
            <person name="Backstrom N."/>
        </authorList>
    </citation>
    <scope>NUCLEOTIDE SEQUENCE [LARGE SCALE GENOMIC DNA]</scope>
</reference>
<organism evidence="1 2">
    <name type="scientific">Leptidea sinapis</name>
    <dbReference type="NCBI Taxonomy" id="189913"/>
    <lineage>
        <taxon>Eukaryota</taxon>
        <taxon>Metazoa</taxon>
        <taxon>Ecdysozoa</taxon>
        <taxon>Arthropoda</taxon>
        <taxon>Hexapoda</taxon>
        <taxon>Insecta</taxon>
        <taxon>Pterygota</taxon>
        <taxon>Neoptera</taxon>
        <taxon>Endopterygota</taxon>
        <taxon>Lepidoptera</taxon>
        <taxon>Glossata</taxon>
        <taxon>Ditrysia</taxon>
        <taxon>Papilionoidea</taxon>
        <taxon>Pieridae</taxon>
        <taxon>Dismorphiinae</taxon>
        <taxon>Leptidea</taxon>
    </lineage>
</organism>
<protein>
    <submittedName>
        <fullName evidence="1">Uncharacterized protein</fullName>
    </submittedName>
</protein>
<proteinExistence type="predicted"/>
<sequence>YELFHRQYNLGATY</sequence>
<gene>
    <name evidence="1" type="ORF">LSINAPIS_LOCUS20</name>
</gene>
<keyword evidence="2" id="KW-1185">Reference proteome</keyword>
<accession>A0A5E4PME3</accession>
<evidence type="ECO:0000313" key="2">
    <source>
        <dbReference type="Proteomes" id="UP000324832"/>
    </source>
</evidence>
<dbReference type="Proteomes" id="UP000324832">
    <property type="component" value="Unassembled WGS sequence"/>
</dbReference>
<evidence type="ECO:0000313" key="1">
    <source>
        <dbReference type="EMBL" id="VVC86147.1"/>
    </source>
</evidence>
<dbReference type="EMBL" id="FZQP02000002">
    <property type="protein sequence ID" value="VVC86147.1"/>
    <property type="molecule type" value="Genomic_DNA"/>
</dbReference>
<feature type="non-terminal residue" evidence="1">
    <location>
        <position position="1"/>
    </location>
</feature>
<name>A0A5E4PME3_9NEOP</name>